<protein>
    <submittedName>
        <fullName evidence="1">Uncharacterized protein</fullName>
    </submittedName>
</protein>
<dbReference type="Proteomes" id="UP000006415">
    <property type="component" value="Unassembled WGS sequence"/>
</dbReference>
<dbReference type="RefSeq" id="WP_007147513.1">
    <property type="nucleotide sequence ID" value="NZ_AKCI01000001.1"/>
</dbReference>
<gene>
    <name evidence="1" type="ORF">HMPREF9156_00446</name>
</gene>
<keyword evidence="2" id="KW-1185">Reference proteome</keyword>
<evidence type="ECO:0000313" key="1">
    <source>
        <dbReference type="EMBL" id="EJD65682.1"/>
    </source>
</evidence>
<dbReference type="OrthoDB" id="9945980at2"/>
<dbReference type="EMBL" id="AGZS01000001">
    <property type="protein sequence ID" value="EJD65682.1"/>
    <property type="molecule type" value="Genomic_DNA"/>
</dbReference>
<comment type="caution">
    <text evidence="1">The sequence shown here is derived from an EMBL/GenBank/DDBJ whole genome shotgun (WGS) entry which is preliminary data.</text>
</comment>
<proteinExistence type="predicted"/>
<dbReference type="HOGENOM" id="CLU_962758_0_0_11"/>
<reference evidence="1 2" key="1">
    <citation type="submission" date="2012-01" db="EMBL/GenBank/DDBJ databases">
        <title>The Genome Sequence of Scardovia wiggsiae F0424.</title>
        <authorList>
            <consortium name="The Broad Institute Genome Sequencing Platform"/>
            <person name="Earl A."/>
            <person name="Ward D."/>
            <person name="Feldgarden M."/>
            <person name="Gevers D."/>
            <person name="Izard J."/>
            <person name="Ganesan A."/>
            <person name="Baranova O.V."/>
            <person name="Blanton J.M."/>
            <person name="Tanner A.C."/>
            <person name="Mathney J."/>
            <person name="Dewhirst F.E."/>
            <person name="Young S.K."/>
            <person name="Zeng Q."/>
            <person name="Gargeya S."/>
            <person name="Fitzgerald M."/>
            <person name="Haas B."/>
            <person name="Abouelleil A."/>
            <person name="Alvarado L."/>
            <person name="Arachchi H.M."/>
            <person name="Berlin A."/>
            <person name="Chapman S.B."/>
            <person name="Gearin G."/>
            <person name="Goldberg J."/>
            <person name="Griggs A."/>
            <person name="Gujja S."/>
            <person name="Hansen M."/>
            <person name="Heiman D."/>
            <person name="Howarth C."/>
            <person name="Larimer J."/>
            <person name="Lui A."/>
            <person name="MacDonald P.J.P."/>
            <person name="McCowen C."/>
            <person name="Montmayeur A."/>
            <person name="Murphy C."/>
            <person name="Neiman D."/>
            <person name="Pearson M."/>
            <person name="Priest M."/>
            <person name="Roberts A."/>
            <person name="Saif S."/>
            <person name="Shea T."/>
            <person name="Sisk P."/>
            <person name="Stolte C."/>
            <person name="Sykes S."/>
            <person name="Wortman J."/>
            <person name="Nusbaum C."/>
            <person name="Birren B."/>
        </authorList>
    </citation>
    <scope>NUCLEOTIDE SEQUENCE [LARGE SCALE GENOMIC DNA]</scope>
    <source>
        <strain evidence="1 2">F0424</strain>
    </source>
</reference>
<name>J0LPB8_9BIFI</name>
<evidence type="ECO:0000313" key="2">
    <source>
        <dbReference type="Proteomes" id="UP000006415"/>
    </source>
</evidence>
<organism evidence="1 2">
    <name type="scientific">Scardovia wiggsiae F0424</name>
    <dbReference type="NCBI Taxonomy" id="857290"/>
    <lineage>
        <taxon>Bacteria</taxon>
        <taxon>Bacillati</taxon>
        <taxon>Actinomycetota</taxon>
        <taxon>Actinomycetes</taxon>
        <taxon>Bifidobacteriales</taxon>
        <taxon>Bifidobacteriaceae</taxon>
        <taxon>Scardovia</taxon>
    </lineage>
</organism>
<accession>J0LPB8</accession>
<dbReference type="AlphaFoldDB" id="J0LPB8"/>
<sequence>MTRHRKSDGRYELLLHFRRYSSSSVVASLRRTHEVRTERIRPIDEQFPYWFDGVDEVMAGLQSIRSKTACNELKTLLGRVEDEVLRSIEAILRDAEQTLNDSSRVLMEIEVLLMEWALDPSRIERRGKATEHERHSTYGFGKVLQRVKQKLKVDDGLDMPERKEYDIHSQALHPSPGTADRLLDTFEHQTSEVVAHVGRIFRRTLDAVRTSGSPEEIAEEEILFPGEAWERLYRVFIIQRDYYLAAMLASRGMRMMPRQPHPKGTQRVVPVDSGYSKGASFFKQITETS</sequence>